<dbReference type="PANTHER" id="PTHR33445:SF2">
    <property type="entry name" value="ATP SYNTHASE SUBUNIT B', CHLOROPLASTIC"/>
    <property type="match status" value="1"/>
</dbReference>
<feature type="transmembrane region" description="Helical" evidence="13">
    <location>
        <begin position="36"/>
        <end position="54"/>
    </location>
</feature>
<dbReference type="AlphaFoldDB" id="A0A3D8IE56"/>
<dbReference type="EMBL" id="NXLQ01000024">
    <property type="protein sequence ID" value="RDU63449.1"/>
    <property type="molecule type" value="Genomic_DNA"/>
</dbReference>
<keyword evidence="5 13" id="KW-0375">Hydrogen ion transport</keyword>
<evidence type="ECO:0000313" key="16">
    <source>
        <dbReference type="EMBL" id="RDU63449.1"/>
    </source>
</evidence>
<evidence type="ECO:0000313" key="17">
    <source>
        <dbReference type="Proteomes" id="UP000256379"/>
    </source>
</evidence>
<keyword evidence="2 13" id="KW-0813">Transport</keyword>
<name>A0A3D8IE56_9HELI</name>
<evidence type="ECO:0000256" key="10">
    <source>
        <dbReference type="ARBA" id="ARBA00025198"/>
    </source>
</evidence>
<evidence type="ECO:0000256" key="14">
    <source>
        <dbReference type="RuleBase" id="RU003848"/>
    </source>
</evidence>
<keyword evidence="17" id="KW-1185">Reference proteome</keyword>
<keyword evidence="6 13" id="KW-1133">Transmembrane helix</keyword>
<protein>
    <recommendedName>
        <fullName evidence="13">ATP synthase subunit b</fullName>
    </recommendedName>
    <alternativeName>
        <fullName evidence="13">ATP synthase F(0) sector subunit b</fullName>
    </alternativeName>
    <alternativeName>
        <fullName evidence="13">ATPase subunit I</fullName>
    </alternativeName>
    <alternativeName>
        <fullName evidence="13">F-type ATPase subunit b</fullName>
        <shortName evidence="13">F-ATPase subunit b</shortName>
    </alternativeName>
</protein>
<evidence type="ECO:0000256" key="1">
    <source>
        <dbReference type="ARBA" id="ARBA00005513"/>
    </source>
</evidence>
<comment type="subunit">
    <text evidence="13">F-type ATPases have 2 components, F(1) - the catalytic core - and F(0) - the membrane proton channel. F(1) has five subunits: alpha(3), beta(3), gamma(1), delta(1), epsilon(1). F(0) has three main subunits: a(1), b(2) and c(10-14). The alpha and beta chains form an alternating ring which encloses part of the gamma chain. F(1) is attached to F(0) by a central stalk formed by the gamma and epsilon chains, while a peripheral stalk is formed by the delta and b chains.</text>
</comment>
<dbReference type="RefSeq" id="WP_115543579.1">
    <property type="nucleotide sequence ID" value="NZ_NXLQ01000024.1"/>
</dbReference>
<accession>A0A3D8IE56</accession>
<comment type="similarity">
    <text evidence="1 13 14">Belongs to the ATPase B chain family.</text>
</comment>
<evidence type="ECO:0000256" key="2">
    <source>
        <dbReference type="ARBA" id="ARBA00022448"/>
    </source>
</evidence>
<evidence type="ECO:0000256" key="13">
    <source>
        <dbReference type="HAMAP-Rule" id="MF_01398"/>
    </source>
</evidence>
<dbReference type="PANTHER" id="PTHR33445">
    <property type="entry name" value="ATP SYNTHASE SUBUNIT B', CHLOROPLASTIC"/>
    <property type="match status" value="1"/>
</dbReference>
<dbReference type="InterPro" id="IPR002146">
    <property type="entry name" value="ATP_synth_b/b'su_bac/chlpt"/>
</dbReference>
<evidence type="ECO:0000256" key="11">
    <source>
        <dbReference type="ARBA" id="ARBA00025614"/>
    </source>
</evidence>
<dbReference type="OrthoDB" id="5373033at2"/>
<comment type="function">
    <text evidence="10 13">F(1)F(0) ATP synthase produces ATP from ADP in the presence of a proton or sodium gradient. F-type ATPases consist of two structural domains, F(1) containing the extramembraneous catalytic core and F(0) containing the membrane proton channel, linked together by a central stalk and a peripheral stalk. During catalysis, ATP synthesis in the catalytic domain of F(1) is coupled via a rotary mechanism of the central stalk subunits to proton translocation.</text>
</comment>
<organism evidence="16 17">
    <name type="scientific">Helicobacter didelphidarum</name>
    <dbReference type="NCBI Taxonomy" id="2040648"/>
    <lineage>
        <taxon>Bacteria</taxon>
        <taxon>Pseudomonadati</taxon>
        <taxon>Campylobacterota</taxon>
        <taxon>Epsilonproteobacteria</taxon>
        <taxon>Campylobacterales</taxon>
        <taxon>Helicobacteraceae</taxon>
        <taxon>Helicobacter</taxon>
    </lineage>
</organism>
<comment type="subcellular location">
    <subcellularLocation>
        <location evidence="13">Cell membrane</location>
        <topology evidence="13">Single-pass membrane protein</topology>
    </subcellularLocation>
    <subcellularLocation>
        <location evidence="12">Endomembrane system</location>
        <topology evidence="12">Single-pass membrane protein</topology>
    </subcellularLocation>
</comment>
<feature type="coiled-coil region" evidence="15">
    <location>
        <begin position="69"/>
        <end position="121"/>
    </location>
</feature>
<dbReference type="CDD" id="cd06503">
    <property type="entry name" value="ATP-synt_Fo_b"/>
    <property type="match status" value="1"/>
</dbReference>
<evidence type="ECO:0000256" key="4">
    <source>
        <dbReference type="ARBA" id="ARBA00022692"/>
    </source>
</evidence>
<dbReference type="Proteomes" id="UP000256379">
    <property type="component" value="Unassembled WGS sequence"/>
</dbReference>
<evidence type="ECO:0000256" key="3">
    <source>
        <dbReference type="ARBA" id="ARBA00022547"/>
    </source>
</evidence>
<comment type="caution">
    <text evidence="16">The sequence shown here is derived from an EMBL/GenBank/DDBJ whole genome shotgun (WGS) entry which is preliminary data.</text>
</comment>
<comment type="function">
    <text evidence="11">Component of the F(0) channel, it forms part of the peripheral stalk, linking F(1) to F(0). The b'-subunit is a diverged and duplicated form of b found in plants and photosynthetic bacteria.</text>
</comment>
<keyword evidence="4 13" id="KW-0812">Transmembrane</keyword>
<dbReference type="GO" id="GO:0005886">
    <property type="term" value="C:plasma membrane"/>
    <property type="evidence" value="ECO:0007669"/>
    <property type="project" value="UniProtKB-SubCell"/>
</dbReference>
<keyword evidence="3 13" id="KW-0138">CF(0)</keyword>
<dbReference type="GO" id="GO:0012505">
    <property type="term" value="C:endomembrane system"/>
    <property type="evidence" value="ECO:0007669"/>
    <property type="project" value="UniProtKB-SubCell"/>
</dbReference>
<gene>
    <name evidence="13" type="primary">atpF</name>
    <name evidence="16" type="ORF">CQA53_08490</name>
</gene>
<evidence type="ECO:0000256" key="8">
    <source>
        <dbReference type="ARBA" id="ARBA00023136"/>
    </source>
</evidence>
<dbReference type="InterPro" id="IPR050059">
    <property type="entry name" value="ATP_synthase_B_chain"/>
</dbReference>
<dbReference type="GO" id="GO:0046933">
    <property type="term" value="F:proton-transporting ATP synthase activity, rotational mechanism"/>
    <property type="evidence" value="ECO:0007669"/>
    <property type="project" value="UniProtKB-UniRule"/>
</dbReference>
<evidence type="ECO:0000256" key="12">
    <source>
        <dbReference type="ARBA" id="ARBA00037847"/>
    </source>
</evidence>
<dbReference type="GO" id="GO:0046961">
    <property type="term" value="F:proton-transporting ATPase activity, rotational mechanism"/>
    <property type="evidence" value="ECO:0007669"/>
    <property type="project" value="TreeGrafter"/>
</dbReference>
<dbReference type="Pfam" id="PF00430">
    <property type="entry name" value="ATP-synt_B"/>
    <property type="match status" value="1"/>
</dbReference>
<reference evidence="16 17" key="1">
    <citation type="submission" date="2018-04" db="EMBL/GenBank/DDBJ databases">
        <title>Novel Campyloabacter and Helicobacter Species and Strains.</title>
        <authorList>
            <person name="Mannion A.J."/>
            <person name="Shen Z."/>
            <person name="Fox J.G."/>
        </authorList>
    </citation>
    <scope>NUCLEOTIDE SEQUENCE [LARGE SCALE GENOMIC DNA]</scope>
    <source>
        <strain evidence="16 17">MIT 17-337</strain>
    </source>
</reference>
<keyword evidence="15" id="KW-0175">Coiled coil</keyword>
<keyword evidence="9 13" id="KW-0066">ATP synthesis</keyword>
<dbReference type="GO" id="GO:0045259">
    <property type="term" value="C:proton-transporting ATP synthase complex"/>
    <property type="evidence" value="ECO:0007669"/>
    <property type="project" value="UniProtKB-KW"/>
</dbReference>
<evidence type="ECO:0000256" key="6">
    <source>
        <dbReference type="ARBA" id="ARBA00022989"/>
    </source>
</evidence>
<keyword evidence="8 13" id="KW-0472">Membrane</keyword>
<proteinExistence type="inferred from homology"/>
<dbReference type="HAMAP" id="MF_01398">
    <property type="entry name" value="ATP_synth_b_bprime"/>
    <property type="match status" value="1"/>
</dbReference>
<sequence length="175" mass="20387">MRYVFVVFSMFVLTCSVLYASEHVMDISKTDIFQRTINFAIFVGIMWYLVADKLKAMLQQRTRAISEKLTQAQAKVKESREKKEKAQQRLKNAYDQVPEIIKSAKQEANIAVQNIEEKTKDHIVNLIKANEEAMEFQKKLFQKQIVEEILHEIFVSPTLKLETQDYVGILEKKVA</sequence>
<keyword evidence="7 13" id="KW-0406">Ion transport</keyword>
<evidence type="ECO:0000256" key="9">
    <source>
        <dbReference type="ARBA" id="ARBA00023310"/>
    </source>
</evidence>
<evidence type="ECO:0000256" key="7">
    <source>
        <dbReference type="ARBA" id="ARBA00023065"/>
    </source>
</evidence>
<keyword evidence="13" id="KW-1003">Cell membrane</keyword>
<evidence type="ECO:0000256" key="5">
    <source>
        <dbReference type="ARBA" id="ARBA00022781"/>
    </source>
</evidence>
<evidence type="ECO:0000256" key="15">
    <source>
        <dbReference type="SAM" id="Coils"/>
    </source>
</evidence>